<keyword evidence="2" id="KW-0732">Signal</keyword>
<dbReference type="RefSeq" id="WP_203879388.1">
    <property type="nucleotide sequence ID" value="NZ_BOOK01000063.1"/>
</dbReference>
<evidence type="ECO:0000256" key="1">
    <source>
        <dbReference type="SAM" id="MobiDB-lite"/>
    </source>
</evidence>
<organism evidence="3 4">
    <name type="scientific">Planobispora takensis</name>
    <dbReference type="NCBI Taxonomy" id="1367882"/>
    <lineage>
        <taxon>Bacteria</taxon>
        <taxon>Bacillati</taxon>
        <taxon>Actinomycetota</taxon>
        <taxon>Actinomycetes</taxon>
        <taxon>Streptosporangiales</taxon>
        <taxon>Streptosporangiaceae</taxon>
        <taxon>Planobispora</taxon>
    </lineage>
</organism>
<protein>
    <recommendedName>
        <fullName evidence="5">Lipoprotein</fullName>
    </recommendedName>
</protein>
<feature type="signal peptide" evidence="2">
    <location>
        <begin position="1"/>
        <end position="21"/>
    </location>
</feature>
<proteinExistence type="predicted"/>
<dbReference type="EMBL" id="BOOK01000063">
    <property type="protein sequence ID" value="GII05156.1"/>
    <property type="molecule type" value="Genomic_DNA"/>
</dbReference>
<feature type="compositionally biased region" description="Low complexity" evidence="1">
    <location>
        <begin position="23"/>
        <end position="39"/>
    </location>
</feature>
<evidence type="ECO:0008006" key="5">
    <source>
        <dbReference type="Google" id="ProtNLM"/>
    </source>
</evidence>
<dbReference type="PROSITE" id="PS51257">
    <property type="entry name" value="PROKAR_LIPOPROTEIN"/>
    <property type="match status" value="1"/>
</dbReference>
<evidence type="ECO:0000313" key="4">
    <source>
        <dbReference type="Proteomes" id="UP000634476"/>
    </source>
</evidence>
<keyword evidence="4" id="KW-1185">Reference proteome</keyword>
<gene>
    <name evidence="3" type="ORF">Pta02_71640</name>
</gene>
<comment type="caution">
    <text evidence="3">The sequence shown here is derived from an EMBL/GenBank/DDBJ whole genome shotgun (WGS) entry which is preliminary data.</text>
</comment>
<dbReference type="Proteomes" id="UP000634476">
    <property type="component" value="Unassembled WGS sequence"/>
</dbReference>
<name>A0A8J3WWS6_9ACTN</name>
<evidence type="ECO:0000313" key="3">
    <source>
        <dbReference type="EMBL" id="GII05156.1"/>
    </source>
</evidence>
<reference evidence="3" key="1">
    <citation type="submission" date="2021-01" db="EMBL/GenBank/DDBJ databases">
        <title>Whole genome shotgun sequence of Planobispora takensis NBRC 109077.</title>
        <authorList>
            <person name="Komaki H."/>
            <person name="Tamura T."/>
        </authorList>
    </citation>
    <scope>NUCLEOTIDE SEQUENCE</scope>
    <source>
        <strain evidence="3">NBRC 109077</strain>
    </source>
</reference>
<dbReference type="AlphaFoldDB" id="A0A8J3WWS6"/>
<feature type="region of interest" description="Disordered" evidence="1">
    <location>
        <begin position="19"/>
        <end position="54"/>
    </location>
</feature>
<feature type="compositionally biased region" description="Pro residues" evidence="1">
    <location>
        <begin position="40"/>
        <end position="50"/>
    </location>
</feature>
<accession>A0A8J3WWS6</accession>
<sequence>MTSRVLALVILALAAAGCSGSEPVAPVPTTAPASSAAPPSSVPAPTPVPATGPGSACEDPDLRAFLGEVARHSDASGLNADAPVSRWLTLLLDAAPAAVEPTLEHIQQGIAAAEAYTGARAGSTEAAAQARRLLAAAAGLAQVCGLADDYGIPAAGTASPTP</sequence>
<evidence type="ECO:0000256" key="2">
    <source>
        <dbReference type="SAM" id="SignalP"/>
    </source>
</evidence>
<feature type="chain" id="PRO_5035147611" description="Lipoprotein" evidence="2">
    <location>
        <begin position="22"/>
        <end position="162"/>
    </location>
</feature>